<feature type="transmembrane region" description="Helical" evidence="1">
    <location>
        <begin position="55"/>
        <end position="74"/>
    </location>
</feature>
<keyword evidence="1" id="KW-0812">Transmembrane</keyword>
<accession>A0A7C9BCW8</accession>
<dbReference type="EMBL" id="WHLY01000002">
    <property type="protein sequence ID" value="MPR32680.1"/>
    <property type="molecule type" value="Genomic_DNA"/>
</dbReference>
<protein>
    <submittedName>
        <fullName evidence="2">Uncharacterized protein</fullName>
    </submittedName>
</protein>
<evidence type="ECO:0000313" key="2">
    <source>
        <dbReference type="EMBL" id="MPR32680.1"/>
    </source>
</evidence>
<evidence type="ECO:0000256" key="1">
    <source>
        <dbReference type="SAM" id="Phobius"/>
    </source>
</evidence>
<name>A0A7C9BCW8_9BACT</name>
<keyword evidence="1" id="KW-0472">Membrane</keyword>
<sequence length="75" mass="8068">MTTLLFATTPGTPMKSDPSSLLMPRLVGTATFMLGILTMTPIISIFGWPKSRKMGIATTPMRVVALISIILMSIV</sequence>
<comment type="caution">
    <text evidence="2">The sequence shown here is derived from an EMBL/GenBank/DDBJ whole genome shotgun (WGS) entry which is preliminary data.</text>
</comment>
<feature type="transmembrane region" description="Helical" evidence="1">
    <location>
        <begin position="26"/>
        <end position="48"/>
    </location>
</feature>
<dbReference type="AlphaFoldDB" id="A0A7C9BCW8"/>
<proteinExistence type="predicted"/>
<gene>
    <name evidence="2" type="ORF">GBK04_04765</name>
</gene>
<organism evidence="2 3">
    <name type="scientific">Salmonirosea aquatica</name>
    <dbReference type="NCBI Taxonomy" id="2654236"/>
    <lineage>
        <taxon>Bacteria</taxon>
        <taxon>Pseudomonadati</taxon>
        <taxon>Bacteroidota</taxon>
        <taxon>Cytophagia</taxon>
        <taxon>Cytophagales</taxon>
        <taxon>Spirosomataceae</taxon>
        <taxon>Salmonirosea</taxon>
    </lineage>
</organism>
<dbReference type="RefSeq" id="WP_152757317.1">
    <property type="nucleotide sequence ID" value="NZ_WHLY01000002.1"/>
</dbReference>
<dbReference type="Proteomes" id="UP000479293">
    <property type="component" value="Unassembled WGS sequence"/>
</dbReference>
<keyword evidence="1" id="KW-1133">Transmembrane helix</keyword>
<evidence type="ECO:0000313" key="3">
    <source>
        <dbReference type="Proteomes" id="UP000479293"/>
    </source>
</evidence>
<reference evidence="2 3" key="1">
    <citation type="submission" date="2019-10" db="EMBL/GenBank/DDBJ databases">
        <title>Draft Genome Sequence of Cytophagaceae sp. SJW1-29.</title>
        <authorList>
            <person name="Choi A."/>
        </authorList>
    </citation>
    <scope>NUCLEOTIDE SEQUENCE [LARGE SCALE GENOMIC DNA]</scope>
    <source>
        <strain evidence="2 3">SJW1-29</strain>
    </source>
</reference>
<keyword evidence="3" id="KW-1185">Reference proteome</keyword>